<dbReference type="EMBL" id="JAOCEK010000004">
    <property type="protein sequence ID" value="MDH1334085.1"/>
    <property type="molecule type" value="Genomic_DNA"/>
</dbReference>
<keyword evidence="1" id="KW-0472">Membrane</keyword>
<feature type="transmembrane region" description="Helical" evidence="1">
    <location>
        <begin position="6"/>
        <end position="39"/>
    </location>
</feature>
<protein>
    <submittedName>
        <fullName evidence="2">Uncharacterized protein</fullName>
    </submittedName>
</protein>
<dbReference type="AlphaFoldDB" id="A0AA42PYR2"/>
<proteinExistence type="predicted"/>
<sequence length="99" mass="11160">MDWTPLIHALIAMLAQALVGLVLGNWWIGGALACSWWLAREHTQAEYRYIAAFAGGKRERMPWWGGFCWRCWDWPSILDAAAPAAACLIFYLTASKAVF</sequence>
<accession>A0AA42PYR2</accession>
<dbReference type="RefSeq" id="WP_280007788.1">
    <property type="nucleotide sequence ID" value="NZ_JAOCEK010000004.1"/>
</dbReference>
<comment type="caution">
    <text evidence="2">The sequence shown here is derived from an EMBL/GenBank/DDBJ whole genome shotgun (WGS) entry which is preliminary data.</text>
</comment>
<evidence type="ECO:0000313" key="2">
    <source>
        <dbReference type="EMBL" id="MDH1334085.1"/>
    </source>
</evidence>
<name>A0AA42PYR2_9BURK</name>
<evidence type="ECO:0000313" key="3">
    <source>
        <dbReference type="Proteomes" id="UP001161065"/>
    </source>
</evidence>
<keyword evidence="1" id="KW-0812">Transmembrane</keyword>
<evidence type="ECO:0000256" key="1">
    <source>
        <dbReference type="SAM" id="Phobius"/>
    </source>
</evidence>
<gene>
    <name evidence="2" type="ORF">N5D63_08010</name>
</gene>
<reference evidence="2" key="1">
    <citation type="submission" date="2022-09" db="EMBL/GenBank/DDBJ databases">
        <title>Intensive care unit water sources are persistently colonized with multi-drug resistant bacteria and are the site of extensive horizontal gene transfer of antibiotic resistance genes.</title>
        <authorList>
            <person name="Diorio-Toth L."/>
        </authorList>
    </citation>
    <scope>NUCLEOTIDE SEQUENCE</scope>
    <source>
        <strain evidence="2">GD03832</strain>
    </source>
</reference>
<keyword evidence="1" id="KW-1133">Transmembrane helix</keyword>
<organism evidence="2 3">
    <name type="scientific">Comamonas thiooxydans</name>
    <dbReference type="NCBI Taxonomy" id="363952"/>
    <lineage>
        <taxon>Bacteria</taxon>
        <taxon>Pseudomonadati</taxon>
        <taxon>Pseudomonadota</taxon>
        <taxon>Betaproteobacteria</taxon>
        <taxon>Burkholderiales</taxon>
        <taxon>Comamonadaceae</taxon>
        <taxon>Comamonas</taxon>
    </lineage>
</organism>
<dbReference type="Proteomes" id="UP001161065">
    <property type="component" value="Unassembled WGS sequence"/>
</dbReference>